<comment type="caution">
    <text evidence="1">The sequence shown here is derived from an EMBL/GenBank/DDBJ whole genome shotgun (WGS) entry which is preliminary data.</text>
</comment>
<evidence type="ECO:0000313" key="2">
    <source>
        <dbReference type="Proteomes" id="UP000737018"/>
    </source>
</evidence>
<organism evidence="1 2">
    <name type="scientific">Castanea mollissima</name>
    <name type="common">Chinese chestnut</name>
    <dbReference type="NCBI Taxonomy" id="60419"/>
    <lineage>
        <taxon>Eukaryota</taxon>
        <taxon>Viridiplantae</taxon>
        <taxon>Streptophyta</taxon>
        <taxon>Embryophyta</taxon>
        <taxon>Tracheophyta</taxon>
        <taxon>Spermatophyta</taxon>
        <taxon>Magnoliopsida</taxon>
        <taxon>eudicotyledons</taxon>
        <taxon>Gunneridae</taxon>
        <taxon>Pentapetalae</taxon>
        <taxon>rosids</taxon>
        <taxon>fabids</taxon>
        <taxon>Fagales</taxon>
        <taxon>Fagaceae</taxon>
        <taxon>Castanea</taxon>
    </lineage>
</organism>
<gene>
    <name evidence="1" type="ORF">CMV_026773</name>
</gene>
<dbReference type="EMBL" id="JRKL02008242">
    <property type="protein sequence ID" value="KAF3947040.1"/>
    <property type="molecule type" value="Genomic_DNA"/>
</dbReference>
<dbReference type="Proteomes" id="UP000737018">
    <property type="component" value="Unassembled WGS sequence"/>
</dbReference>
<protein>
    <submittedName>
        <fullName evidence="1">Uncharacterized protein</fullName>
    </submittedName>
</protein>
<name>A0A8J4Q7G1_9ROSI</name>
<proteinExistence type="predicted"/>
<keyword evidence="2" id="KW-1185">Reference proteome</keyword>
<evidence type="ECO:0000313" key="1">
    <source>
        <dbReference type="EMBL" id="KAF3947040.1"/>
    </source>
</evidence>
<reference evidence="1" key="1">
    <citation type="submission" date="2020-03" db="EMBL/GenBank/DDBJ databases">
        <title>Castanea mollissima Vanexum genome sequencing.</title>
        <authorList>
            <person name="Staton M."/>
        </authorList>
    </citation>
    <scope>NUCLEOTIDE SEQUENCE</scope>
    <source>
        <tissue evidence="1">Leaf</tissue>
    </source>
</reference>
<sequence length="83" mass="9261">MRLKPRSAQVFNAQQADQSNCRKVPRLLQFFHMQSNGMQLDATVRKALTKAIQPCFCRLVSIISMSGGPIFEKKVSLATCCAD</sequence>
<accession>A0A8J4Q7G1</accession>
<dbReference type="AlphaFoldDB" id="A0A8J4Q7G1"/>